<evidence type="ECO:0000313" key="1">
    <source>
        <dbReference type="EMBL" id="MCR9036805.1"/>
    </source>
</evidence>
<evidence type="ECO:0008006" key="3">
    <source>
        <dbReference type="Google" id="ProtNLM"/>
    </source>
</evidence>
<comment type="caution">
    <text evidence="1">The sequence shown here is derived from an EMBL/GenBank/DDBJ whole genome shotgun (WGS) entry which is preliminary data.</text>
</comment>
<dbReference type="EMBL" id="JANSKA010000005">
    <property type="protein sequence ID" value="MCR9036805.1"/>
    <property type="molecule type" value="Genomic_DNA"/>
</dbReference>
<gene>
    <name evidence="1" type="ORF">NVS32_07590</name>
</gene>
<name>A0ABT1Z9B5_9ACTN</name>
<sequence length="41" mass="4631">MRTPIKDIVTAKFPLDEFPTAMEHAAVKSYKNIKVLLDLDA</sequence>
<dbReference type="Proteomes" id="UP001204320">
    <property type="component" value="Unassembled WGS sequence"/>
</dbReference>
<accession>A0ABT1Z9B5</accession>
<protein>
    <recommendedName>
        <fullName evidence="3">Alcohol dehydrogenase</fullName>
    </recommendedName>
</protein>
<evidence type="ECO:0000313" key="2">
    <source>
        <dbReference type="Proteomes" id="UP001204320"/>
    </source>
</evidence>
<proteinExistence type="predicted"/>
<organism evidence="1 2">
    <name type="scientific">Tractidigestivibacter montrealensis</name>
    <dbReference type="NCBI Taxonomy" id="2972466"/>
    <lineage>
        <taxon>Bacteria</taxon>
        <taxon>Bacillati</taxon>
        <taxon>Actinomycetota</taxon>
        <taxon>Coriobacteriia</taxon>
        <taxon>Coriobacteriales</taxon>
        <taxon>Atopobiaceae</taxon>
        <taxon>Tractidigestivibacter</taxon>
    </lineage>
</organism>
<keyword evidence="2" id="KW-1185">Reference proteome</keyword>
<reference evidence="1 2" key="1">
    <citation type="submission" date="2022-08" db="EMBL/GenBank/DDBJ databases">
        <title>Tractidigestivibacter montrealensis type strain KD21.</title>
        <authorList>
            <person name="Diop K."/>
            <person name="Richard C."/>
            <person name="Routy B."/>
        </authorList>
    </citation>
    <scope>NUCLEOTIDE SEQUENCE [LARGE SCALE GENOMIC DNA]</scope>
    <source>
        <strain evidence="1 2">KD21</strain>
    </source>
</reference>
<dbReference type="RefSeq" id="WP_258499281.1">
    <property type="nucleotide sequence ID" value="NZ_JANSKA010000005.1"/>
</dbReference>